<evidence type="ECO:0000256" key="5">
    <source>
        <dbReference type="ARBA" id="ARBA00022989"/>
    </source>
</evidence>
<comment type="pathway">
    <text evidence="10">Lipid metabolism; phospholipid metabolism.</text>
</comment>
<dbReference type="NCBIfam" id="TIGR00023">
    <property type="entry name" value="glycerol-3-phosphate 1-O-acyltransferase PlsY"/>
    <property type="match status" value="1"/>
</dbReference>
<dbReference type="GO" id="GO:0008654">
    <property type="term" value="P:phospholipid biosynthetic process"/>
    <property type="evidence" value="ECO:0007669"/>
    <property type="project" value="UniProtKB-UniRule"/>
</dbReference>
<dbReference type="InterPro" id="IPR003811">
    <property type="entry name" value="G3P_acylTferase_PlsY"/>
</dbReference>
<comment type="catalytic activity">
    <reaction evidence="10">
        <text>an acyl phosphate + sn-glycerol 3-phosphate = a 1-acyl-sn-glycero-3-phosphate + phosphate</text>
        <dbReference type="Rhea" id="RHEA:34075"/>
        <dbReference type="ChEBI" id="CHEBI:43474"/>
        <dbReference type="ChEBI" id="CHEBI:57597"/>
        <dbReference type="ChEBI" id="CHEBI:57970"/>
        <dbReference type="ChEBI" id="CHEBI:59918"/>
        <dbReference type="EC" id="2.3.1.275"/>
    </reaction>
</comment>
<name>A0A8J6TLU3_9BACT</name>
<evidence type="ECO:0000256" key="1">
    <source>
        <dbReference type="ARBA" id="ARBA00022475"/>
    </source>
</evidence>
<dbReference type="GO" id="GO:0005886">
    <property type="term" value="C:plasma membrane"/>
    <property type="evidence" value="ECO:0007669"/>
    <property type="project" value="UniProtKB-SubCell"/>
</dbReference>
<comment type="function">
    <text evidence="10">Catalyzes the transfer of an acyl group from acyl-phosphate (acyl-PO(4)) to glycerol-3-phosphate (G3P) to form lysophosphatidic acid (LPA). This enzyme utilizes acyl-phosphate as fatty acyl donor, but not acyl-CoA or acyl-ACP.</text>
</comment>
<proteinExistence type="inferred from homology"/>
<dbReference type="EC" id="2.3.1.275" evidence="10"/>
<protein>
    <recommendedName>
        <fullName evidence="10">Glycerol-3-phosphate acyltransferase</fullName>
    </recommendedName>
    <alternativeName>
        <fullName evidence="10">Acyl-PO4 G3P acyltransferase</fullName>
    </alternativeName>
    <alternativeName>
        <fullName evidence="10">Acyl-phosphate--glycerol-3-phosphate acyltransferase</fullName>
    </alternativeName>
    <alternativeName>
        <fullName evidence="10">G3P acyltransferase</fullName>
        <shortName evidence="10">GPAT</shortName>
        <ecNumber evidence="10">2.3.1.275</ecNumber>
    </alternativeName>
    <alternativeName>
        <fullName evidence="10">Lysophosphatidic acid synthase</fullName>
        <shortName evidence="10">LPA synthase</shortName>
    </alternativeName>
</protein>
<dbReference type="GO" id="GO:0043772">
    <property type="term" value="F:acyl-phosphate glycerol-3-phosphate acyltransferase activity"/>
    <property type="evidence" value="ECO:0007669"/>
    <property type="project" value="UniProtKB-UniRule"/>
</dbReference>
<reference evidence="11 12" key="1">
    <citation type="submission" date="2020-08" db="EMBL/GenBank/DDBJ databases">
        <title>Bridging the membrane lipid divide: bacteria of the FCB group superphylum have the potential to synthesize archaeal ether lipids.</title>
        <authorList>
            <person name="Villanueva L."/>
            <person name="Von Meijenfeldt F.A.B."/>
            <person name="Westbye A.B."/>
            <person name="Yadav S."/>
            <person name="Hopmans E.C."/>
            <person name="Dutilh B.E."/>
            <person name="Sinninghe Damste J.S."/>
        </authorList>
    </citation>
    <scope>NUCLEOTIDE SEQUENCE [LARGE SCALE GENOMIC DNA]</scope>
    <source>
        <strain evidence="11">NIOZ-UU30</strain>
    </source>
</reference>
<gene>
    <name evidence="10 11" type="primary">plsY</name>
    <name evidence="11" type="ORF">H8E23_08785</name>
</gene>
<evidence type="ECO:0000256" key="3">
    <source>
        <dbReference type="ARBA" id="ARBA00022679"/>
    </source>
</evidence>
<accession>A0A8J6TLU3</accession>
<evidence type="ECO:0000256" key="2">
    <source>
        <dbReference type="ARBA" id="ARBA00022516"/>
    </source>
</evidence>
<keyword evidence="7 10" id="KW-0472">Membrane</keyword>
<dbReference type="PANTHER" id="PTHR30309:SF0">
    <property type="entry name" value="GLYCEROL-3-PHOSPHATE ACYLTRANSFERASE-RELATED"/>
    <property type="match status" value="1"/>
</dbReference>
<evidence type="ECO:0000256" key="4">
    <source>
        <dbReference type="ARBA" id="ARBA00022692"/>
    </source>
</evidence>
<evidence type="ECO:0000256" key="10">
    <source>
        <dbReference type="HAMAP-Rule" id="MF_01043"/>
    </source>
</evidence>
<keyword evidence="11" id="KW-0012">Acyltransferase</keyword>
<dbReference type="Pfam" id="PF02660">
    <property type="entry name" value="G3P_acyltransf"/>
    <property type="match status" value="1"/>
</dbReference>
<dbReference type="EMBL" id="JACNJH010000134">
    <property type="protein sequence ID" value="MBC8361479.1"/>
    <property type="molecule type" value="Genomic_DNA"/>
</dbReference>
<dbReference type="Proteomes" id="UP000603434">
    <property type="component" value="Unassembled WGS sequence"/>
</dbReference>
<dbReference type="PANTHER" id="PTHR30309">
    <property type="entry name" value="INNER MEMBRANE PROTEIN YGIH"/>
    <property type="match status" value="1"/>
</dbReference>
<sequence length="201" mass="21064">MLKFLVLPFLAYLLGSIPWGLVLTRMFTSVDIRQHGSGNIGATNVKRVAGSTLGMLTLAGDVLKGAVPVWLAVTLAGPSSVWGQMYISVVALAAFGGHLYPVFLKFKSGGKGVATAAGCFFAISPAAGIVAMLVFIMVVCWWERVSAGSLAAAAALPVAVWEASQSRVLTGCAVVTAICIYIRHKDNIKRLLAGTEPKIGE</sequence>
<keyword evidence="9 10" id="KW-1208">Phospholipid metabolism</keyword>
<evidence type="ECO:0000256" key="9">
    <source>
        <dbReference type="ARBA" id="ARBA00023264"/>
    </source>
</evidence>
<keyword evidence="8 10" id="KW-0594">Phospholipid biosynthesis</keyword>
<comment type="subunit">
    <text evidence="10">Probably interacts with PlsX.</text>
</comment>
<feature type="transmembrane region" description="Helical" evidence="10">
    <location>
        <begin position="116"/>
        <end position="144"/>
    </location>
</feature>
<keyword evidence="6 10" id="KW-0443">Lipid metabolism</keyword>
<comment type="similarity">
    <text evidence="10">Belongs to the PlsY family.</text>
</comment>
<feature type="transmembrane region" description="Helical" evidence="10">
    <location>
        <begin position="85"/>
        <end position="104"/>
    </location>
</feature>
<keyword evidence="2 10" id="KW-0444">Lipid biosynthesis</keyword>
<feature type="transmembrane region" description="Helical" evidence="10">
    <location>
        <begin position="164"/>
        <end position="182"/>
    </location>
</feature>
<evidence type="ECO:0000313" key="11">
    <source>
        <dbReference type="EMBL" id="MBC8361479.1"/>
    </source>
</evidence>
<comment type="caution">
    <text evidence="11">The sequence shown here is derived from an EMBL/GenBank/DDBJ whole genome shotgun (WGS) entry which is preliminary data.</text>
</comment>
<keyword evidence="5 10" id="KW-1133">Transmembrane helix</keyword>
<evidence type="ECO:0000256" key="7">
    <source>
        <dbReference type="ARBA" id="ARBA00023136"/>
    </source>
</evidence>
<feature type="transmembrane region" description="Helical" evidence="10">
    <location>
        <begin position="48"/>
        <end position="73"/>
    </location>
</feature>
<feature type="transmembrane region" description="Helical" evidence="10">
    <location>
        <begin position="6"/>
        <end position="27"/>
    </location>
</feature>
<dbReference type="AlphaFoldDB" id="A0A8J6TLU3"/>
<dbReference type="SMART" id="SM01207">
    <property type="entry name" value="G3P_acyltransf"/>
    <property type="match status" value="1"/>
</dbReference>
<dbReference type="UniPathway" id="UPA00085"/>
<evidence type="ECO:0000256" key="8">
    <source>
        <dbReference type="ARBA" id="ARBA00023209"/>
    </source>
</evidence>
<evidence type="ECO:0000313" key="12">
    <source>
        <dbReference type="Proteomes" id="UP000603434"/>
    </source>
</evidence>
<comment type="subcellular location">
    <subcellularLocation>
        <location evidence="10">Cell membrane</location>
        <topology evidence="10">Multi-pass membrane protein</topology>
    </subcellularLocation>
</comment>
<organism evidence="11 12">
    <name type="scientific">Candidatus Desulfatibia profunda</name>
    <dbReference type="NCBI Taxonomy" id="2841695"/>
    <lineage>
        <taxon>Bacteria</taxon>
        <taxon>Pseudomonadati</taxon>
        <taxon>Thermodesulfobacteriota</taxon>
        <taxon>Desulfobacteria</taxon>
        <taxon>Desulfobacterales</taxon>
        <taxon>Desulfobacterales incertae sedis</taxon>
        <taxon>Candidatus Desulfatibia</taxon>
    </lineage>
</organism>
<evidence type="ECO:0000256" key="6">
    <source>
        <dbReference type="ARBA" id="ARBA00023098"/>
    </source>
</evidence>
<dbReference type="HAMAP" id="MF_01043">
    <property type="entry name" value="PlsY"/>
    <property type="match status" value="1"/>
</dbReference>
<keyword evidence="1 10" id="KW-1003">Cell membrane</keyword>
<keyword evidence="3 10" id="KW-0808">Transferase</keyword>
<keyword evidence="4 10" id="KW-0812">Transmembrane</keyword>